<evidence type="ECO:0000313" key="3">
    <source>
        <dbReference type="Proteomes" id="UP000044602"/>
    </source>
</evidence>
<dbReference type="Proteomes" id="UP000044602">
    <property type="component" value="Unassembled WGS sequence"/>
</dbReference>
<protein>
    <submittedName>
        <fullName evidence="2">Uncharacterized protein</fullName>
    </submittedName>
</protein>
<accession>A0A0G4LYZ6</accession>
<dbReference type="STRING" id="100787.A0A0G4LYZ6"/>
<gene>
    <name evidence="2" type="ORF">BN1708_014745</name>
    <name evidence="1" type="ORF">BN1723_011983</name>
</gene>
<dbReference type="EMBL" id="CVQH01020352">
    <property type="protein sequence ID" value="CRK27283.1"/>
    <property type="molecule type" value="Genomic_DNA"/>
</dbReference>
<dbReference type="AlphaFoldDB" id="A0A0G4LYZ6"/>
<keyword evidence="3" id="KW-1185">Reference proteome</keyword>
<evidence type="ECO:0000313" key="4">
    <source>
        <dbReference type="Proteomes" id="UP000045706"/>
    </source>
</evidence>
<dbReference type="Proteomes" id="UP000045706">
    <property type="component" value="Unassembled WGS sequence"/>
</dbReference>
<evidence type="ECO:0000313" key="1">
    <source>
        <dbReference type="EMBL" id="CRK19845.1"/>
    </source>
</evidence>
<organism evidence="2 3">
    <name type="scientific">Verticillium longisporum</name>
    <name type="common">Verticillium dahliae var. longisporum</name>
    <dbReference type="NCBI Taxonomy" id="100787"/>
    <lineage>
        <taxon>Eukaryota</taxon>
        <taxon>Fungi</taxon>
        <taxon>Dikarya</taxon>
        <taxon>Ascomycota</taxon>
        <taxon>Pezizomycotina</taxon>
        <taxon>Sordariomycetes</taxon>
        <taxon>Hypocreomycetidae</taxon>
        <taxon>Glomerellales</taxon>
        <taxon>Plectosphaerellaceae</taxon>
        <taxon>Verticillium</taxon>
    </lineage>
</organism>
<evidence type="ECO:0000313" key="2">
    <source>
        <dbReference type="EMBL" id="CRK27283.1"/>
    </source>
</evidence>
<name>A0A0G4LYZ6_VERLO</name>
<dbReference type="EMBL" id="CVQI01010446">
    <property type="protein sequence ID" value="CRK19845.1"/>
    <property type="molecule type" value="Genomic_DNA"/>
</dbReference>
<proteinExistence type="predicted"/>
<reference evidence="3 4" key="1">
    <citation type="submission" date="2015-05" db="EMBL/GenBank/DDBJ databases">
        <authorList>
            <person name="Fogelqvist Johan"/>
        </authorList>
    </citation>
    <scope>NUCLEOTIDE SEQUENCE [LARGE SCALE GENOMIC DNA]</scope>
    <source>
        <strain evidence="2">VL1</strain>
        <strain evidence="1">VL2</strain>
    </source>
</reference>
<sequence length="224" mass="25002">MATKAFSVEDAIQALEKDGFYSIPDREVGLCLAEMDQGTSQFSPSTVAGLEFYRLHVLQDTRIVSTLNSSFEWCAMGDYRRIREDQGHIFQLRRGGANADILVVQLWSAKSQATYYRGSHRVSREVLSSVRAANRMWEVPRARLELAGCEARDITFEDGGLVIMDARVAFETRHGSPVTFSFATSAQLKNWPKLIPPKTQQATQLVAALQSERVGAYYADVTEG</sequence>